<accession>A0AAN7H3T9</accession>
<dbReference type="AlphaFoldDB" id="A0AAN7H3T9"/>
<gene>
    <name evidence="1" type="ORF">QBC38DRAFT_47743</name>
</gene>
<dbReference type="PROSITE" id="PS51257">
    <property type="entry name" value="PROKAR_LIPOPROTEIN"/>
    <property type="match status" value="1"/>
</dbReference>
<reference evidence="1" key="1">
    <citation type="journal article" date="2023" name="Mol. Phylogenet. Evol.">
        <title>Genome-scale phylogeny and comparative genomics of the fungal order Sordariales.</title>
        <authorList>
            <person name="Hensen N."/>
            <person name="Bonometti L."/>
            <person name="Westerberg I."/>
            <person name="Brannstrom I.O."/>
            <person name="Guillou S."/>
            <person name="Cros-Aarteil S."/>
            <person name="Calhoun S."/>
            <person name="Haridas S."/>
            <person name="Kuo A."/>
            <person name="Mondo S."/>
            <person name="Pangilinan J."/>
            <person name="Riley R."/>
            <person name="LaButti K."/>
            <person name="Andreopoulos B."/>
            <person name="Lipzen A."/>
            <person name="Chen C."/>
            <person name="Yan M."/>
            <person name="Daum C."/>
            <person name="Ng V."/>
            <person name="Clum A."/>
            <person name="Steindorff A."/>
            <person name="Ohm R.A."/>
            <person name="Martin F."/>
            <person name="Silar P."/>
            <person name="Natvig D.O."/>
            <person name="Lalanne C."/>
            <person name="Gautier V."/>
            <person name="Ament-Velasquez S.L."/>
            <person name="Kruys A."/>
            <person name="Hutchinson M.I."/>
            <person name="Powell A.J."/>
            <person name="Barry K."/>
            <person name="Miller A.N."/>
            <person name="Grigoriev I.V."/>
            <person name="Debuchy R."/>
            <person name="Gladieux P."/>
            <person name="Hiltunen Thoren M."/>
            <person name="Johannesson H."/>
        </authorList>
    </citation>
    <scope>NUCLEOTIDE SEQUENCE</scope>
    <source>
        <strain evidence="1">CBS 990.96</strain>
    </source>
</reference>
<proteinExistence type="predicted"/>
<sequence length="206" mass="23403">MQERWTLEKSRERIMNRHNWMVSVMCGCEHTIGNGQFARLPTRAIAGAVEPESKYEEQTKRMHGSVLYQWEREKKVGDQPRRSALIRSRPLPDACKMQTDAIPLPPLETYPAVSAQCYARLGNHLPHPSHGPPIPPSDCCLVVGNCQPRDEKSRFSFKKEKEEAVISGANCCVLWLPETLEFISTHYQIHSIMDNVTTHVHGACIN</sequence>
<evidence type="ECO:0000313" key="1">
    <source>
        <dbReference type="EMBL" id="KAK4230207.1"/>
    </source>
</evidence>
<evidence type="ECO:0000313" key="2">
    <source>
        <dbReference type="Proteomes" id="UP001301958"/>
    </source>
</evidence>
<dbReference type="EMBL" id="MU865300">
    <property type="protein sequence ID" value="KAK4230207.1"/>
    <property type="molecule type" value="Genomic_DNA"/>
</dbReference>
<dbReference type="Proteomes" id="UP001301958">
    <property type="component" value="Unassembled WGS sequence"/>
</dbReference>
<organism evidence="1 2">
    <name type="scientific">Podospora fimiseda</name>
    <dbReference type="NCBI Taxonomy" id="252190"/>
    <lineage>
        <taxon>Eukaryota</taxon>
        <taxon>Fungi</taxon>
        <taxon>Dikarya</taxon>
        <taxon>Ascomycota</taxon>
        <taxon>Pezizomycotina</taxon>
        <taxon>Sordariomycetes</taxon>
        <taxon>Sordariomycetidae</taxon>
        <taxon>Sordariales</taxon>
        <taxon>Podosporaceae</taxon>
        <taxon>Podospora</taxon>
    </lineage>
</organism>
<reference evidence="1" key="2">
    <citation type="submission" date="2023-05" db="EMBL/GenBank/DDBJ databases">
        <authorList>
            <consortium name="Lawrence Berkeley National Laboratory"/>
            <person name="Steindorff A."/>
            <person name="Hensen N."/>
            <person name="Bonometti L."/>
            <person name="Westerberg I."/>
            <person name="Brannstrom I.O."/>
            <person name="Guillou S."/>
            <person name="Cros-Aarteil S."/>
            <person name="Calhoun S."/>
            <person name="Haridas S."/>
            <person name="Kuo A."/>
            <person name="Mondo S."/>
            <person name="Pangilinan J."/>
            <person name="Riley R."/>
            <person name="Labutti K."/>
            <person name="Andreopoulos B."/>
            <person name="Lipzen A."/>
            <person name="Chen C."/>
            <person name="Yanf M."/>
            <person name="Daum C."/>
            <person name="Ng V."/>
            <person name="Clum A."/>
            <person name="Ohm R."/>
            <person name="Martin F."/>
            <person name="Silar P."/>
            <person name="Natvig D."/>
            <person name="Lalanne C."/>
            <person name="Gautier V."/>
            <person name="Ament-Velasquez S.L."/>
            <person name="Kruys A."/>
            <person name="Hutchinson M.I."/>
            <person name="Powell A.J."/>
            <person name="Barry K."/>
            <person name="Miller A.N."/>
            <person name="Grigoriev I.V."/>
            <person name="Debuchy R."/>
            <person name="Gladieux P."/>
            <person name="Thoren M.H."/>
            <person name="Johannesson H."/>
        </authorList>
    </citation>
    <scope>NUCLEOTIDE SEQUENCE</scope>
    <source>
        <strain evidence="1">CBS 990.96</strain>
    </source>
</reference>
<comment type="caution">
    <text evidence="1">The sequence shown here is derived from an EMBL/GenBank/DDBJ whole genome shotgun (WGS) entry which is preliminary data.</text>
</comment>
<keyword evidence="2" id="KW-1185">Reference proteome</keyword>
<name>A0AAN7H3T9_9PEZI</name>
<protein>
    <submittedName>
        <fullName evidence="1">Uncharacterized protein</fullName>
    </submittedName>
</protein>